<organism evidence="2 3">
    <name type="scientific">Aequorivita vitellina</name>
    <dbReference type="NCBI Taxonomy" id="2874475"/>
    <lineage>
        <taxon>Bacteria</taxon>
        <taxon>Pseudomonadati</taxon>
        <taxon>Bacteroidota</taxon>
        <taxon>Flavobacteriia</taxon>
        <taxon>Flavobacteriales</taxon>
        <taxon>Flavobacteriaceae</taxon>
        <taxon>Aequorivita</taxon>
    </lineage>
</organism>
<sequence>MIKLFRKNRQKTLTENSPAERADKFGKYLTYAIGEIILVVIGILIALQINTWNENRKSNAELQLIHQNLIQEFQANRDALKEVLGAIAFTKNGTLENLKLIGLKEPKLSEEQLNRMIEKSLFFPTWKPSNFTLNQLKNTGKLSLLKNNTLKELLFKWETQIEIIEEWNRRVEKSSQDIVDYLKIHGSLRNLNHKRIGTDVSNLEISNVGLFHDITFENLLDEKALYSQFMEHYFQDASVMIEEILKETNKQ</sequence>
<proteinExistence type="predicted"/>
<keyword evidence="1" id="KW-1133">Transmembrane helix</keyword>
<dbReference type="InterPro" id="IPR045749">
    <property type="entry name" value="DUF6090"/>
</dbReference>
<keyword evidence="3" id="KW-1185">Reference proteome</keyword>
<gene>
    <name evidence="2" type="ORF">K8089_09720</name>
</gene>
<evidence type="ECO:0000256" key="1">
    <source>
        <dbReference type="SAM" id="Phobius"/>
    </source>
</evidence>
<keyword evidence="1" id="KW-0812">Transmembrane</keyword>
<dbReference type="Proteomes" id="UP001139461">
    <property type="component" value="Unassembled WGS sequence"/>
</dbReference>
<evidence type="ECO:0000313" key="2">
    <source>
        <dbReference type="EMBL" id="MCG2419300.1"/>
    </source>
</evidence>
<name>A0A9X1U1V8_9FLAO</name>
<dbReference type="EMBL" id="JAIRBA010000017">
    <property type="protein sequence ID" value="MCG2419300.1"/>
    <property type="molecule type" value="Genomic_DNA"/>
</dbReference>
<feature type="transmembrane region" description="Helical" evidence="1">
    <location>
        <begin position="28"/>
        <end position="49"/>
    </location>
</feature>
<dbReference type="AlphaFoldDB" id="A0A9X1U1V8"/>
<protein>
    <submittedName>
        <fullName evidence="2">Uncharacterized protein</fullName>
    </submittedName>
</protein>
<reference evidence="2" key="1">
    <citation type="submission" date="2021-09" db="EMBL/GenBank/DDBJ databases">
        <title>Genome of Aequorivita sp. strain F47161.</title>
        <authorList>
            <person name="Wang Y."/>
        </authorList>
    </citation>
    <scope>NUCLEOTIDE SEQUENCE</scope>
    <source>
        <strain evidence="2">F47161</strain>
    </source>
</reference>
<dbReference type="Pfam" id="PF19578">
    <property type="entry name" value="DUF6090"/>
    <property type="match status" value="1"/>
</dbReference>
<accession>A0A9X1U1V8</accession>
<comment type="caution">
    <text evidence="2">The sequence shown here is derived from an EMBL/GenBank/DDBJ whole genome shotgun (WGS) entry which is preliminary data.</text>
</comment>
<evidence type="ECO:0000313" key="3">
    <source>
        <dbReference type="Proteomes" id="UP001139461"/>
    </source>
</evidence>
<keyword evidence="1" id="KW-0472">Membrane</keyword>
<dbReference type="RefSeq" id="WP_237603085.1">
    <property type="nucleotide sequence ID" value="NZ_JAIRBA010000017.1"/>
</dbReference>